<dbReference type="EMBL" id="FP929130">
    <property type="protein sequence ID" value="CBX97018.1"/>
    <property type="molecule type" value="Genomic_DNA"/>
</dbReference>
<reference evidence="4" key="1">
    <citation type="journal article" date="2011" name="Nat. Commun.">
        <title>Effector diversification within compartments of the Leptosphaeria maculans genome affected by Repeat-Induced Point mutations.</title>
        <authorList>
            <person name="Rouxel T."/>
            <person name="Grandaubert J."/>
            <person name="Hane J.K."/>
            <person name="Hoede C."/>
            <person name="van de Wouw A.P."/>
            <person name="Couloux A."/>
            <person name="Dominguez V."/>
            <person name="Anthouard V."/>
            <person name="Bally P."/>
            <person name="Bourras S."/>
            <person name="Cozijnsen A.J."/>
            <person name="Ciuffetti L.M."/>
            <person name="Degrave A."/>
            <person name="Dilmaghani A."/>
            <person name="Duret L."/>
            <person name="Fudal I."/>
            <person name="Goodwin S.B."/>
            <person name="Gout L."/>
            <person name="Glaser N."/>
            <person name="Linglin J."/>
            <person name="Kema G.H.J."/>
            <person name="Lapalu N."/>
            <person name="Lawrence C.B."/>
            <person name="May K."/>
            <person name="Meyer M."/>
            <person name="Ollivier B."/>
            <person name="Poulain J."/>
            <person name="Schoch C.L."/>
            <person name="Simon A."/>
            <person name="Spatafora J.W."/>
            <person name="Stachowiak A."/>
            <person name="Turgeon B.G."/>
            <person name="Tyler B.M."/>
            <person name="Vincent D."/>
            <person name="Weissenbach J."/>
            <person name="Amselem J."/>
            <person name="Quesneville H."/>
            <person name="Oliver R.P."/>
            <person name="Wincker P."/>
            <person name="Balesdent M.-H."/>
            <person name="Howlett B.J."/>
        </authorList>
    </citation>
    <scope>NUCLEOTIDE SEQUENCE [LARGE SCALE GENOMIC DNA]</scope>
    <source>
        <strain evidence="4">JN3 / isolate v23.1.3 / race Av1-4-5-6-7-8</strain>
    </source>
</reference>
<dbReference type="InParanoid" id="E5A0F8"/>
<evidence type="ECO:0000313" key="3">
    <source>
        <dbReference type="EMBL" id="CBX97018.1"/>
    </source>
</evidence>
<dbReference type="STRING" id="985895.E5A0F8"/>
<protein>
    <submittedName>
        <fullName evidence="3">Predicted protein</fullName>
    </submittedName>
</protein>
<proteinExistence type="inferred from homology"/>
<dbReference type="GO" id="GO:0016491">
    <property type="term" value="F:oxidoreductase activity"/>
    <property type="evidence" value="ECO:0007669"/>
    <property type="project" value="UniProtKB-KW"/>
</dbReference>
<gene>
    <name evidence="3" type="ORF">LEMA_P101490.1</name>
</gene>
<evidence type="ECO:0000256" key="1">
    <source>
        <dbReference type="ARBA" id="ARBA00023002"/>
    </source>
</evidence>
<dbReference type="VEuPathDB" id="FungiDB:LEMA_P101490.1"/>
<dbReference type="HOGENOM" id="CLU_042688_2_0_1"/>
<evidence type="ECO:0000313" key="4">
    <source>
        <dbReference type="Proteomes" id="UP000002668"/>
    </source>
</evidence>
<dbReference type="AlphaFoldDB" id="E5A0F8"/>
<dbReference type="Proteomes" id="UP000002668">
    <property type="component" value="Genome"/>
</dbReference>
<dbReference type="PANTHER" id="PTHR34598:SF3">
    <property type="entry name" value="OXIDOREDUCTASE AN1597"/>
    <property type="match status" value="1"/>
</dbReference>
<comment type="similarity">
    <text evidence="2">Belongs to the asaB hydroxylase/desaturase family.</text>
</comment>
<dbReference type="OMA" id="HCDQSPL"/>
<evidence type="ECO:0000256" key="2">
    <source>
        <dbReference type="ARBA" id="ARBA00023604"/>
    </source>
</evidence>
<keyword evidence="4" id="KW-1185">Reference proteome</keyword>
<dbReference type="PANTHER" id="PTHR34598">
    <property type="entry name" value="BLL6449 PROTEIN"/>
    <property type="match status" value="1"/>
</dbReference>
<dbReference type="NCBIfam" id="NF041278">
    <property type="entry name" value="CmcJ_NvfI_EfuI"/>
    <property type="match status" value="1"/>
</dbReference>
<dbReference type="eggNOG" id="ENOG502SPKX">
    <property type="taxonomic scope" value="Eukaryota"/>
</dbReference>
<dbReference type="InterPro" id="IPR044053">
    <property type="entry name" value="AsaB-like"/>
</dbReference>
<name>E5A0F8_LEPMJ</name>
<dbReference type="GeneID" id="13283568"/>
<dbReference type="OrthoDB" id="412788at2759"/>
<sequence length="297" mass="33776">MSPPNTSATFRYVCNPSPVPSQPTPRQHEPYFHLSASLRTAPSPSHPQPTNLTFTYGDPVPICDIRGYSEQEFRLDTHGFTVLRHESAVRNWGDRETVEDLYFREVQGLVRQVLGERVRVVIYDWRLRRSLDGEEKEEGKGAGRVRYEQPLPTVHIDQTTKGMVKRVRHCMGSEASELLQGRVRMINLWRPIYHPIINWPLALCDGSTVLPSALIPTTFITPNYVGEMYNVMYRPEHTWYYLSEQTPAEVLMFKIADSKEDVGAKYCPHASFRLRGGPGGAGSRESVEVRVLVFGGD</sequence>
<accession>E5A0F8</accession>
<organism evidence="4">
    <name type="scientific">Leptosphaeria maculans (strain JN3 / isolate v23.1.3 / race Av1-4-5-6-7-8)</name>
    <name type="common">Blackleg fungus</name>
    <name type="synonym">Phoma lingam</name>
    <dbReference type="NCBI Taxonomy" id="985895"/>
    <lineage>
        <taxon>Eukaryota</taxon>
        <taxon>Fungi</taxon>
        <taxon>Dikarya</taxon>
        <taxon>Ascomycota</taxon>
        <taxon>Pezizomycotina</taxon>
        <taxon>Dothideomycetes</taxon>
        <taxon>Pleosporomycetidae</taxon>
        <taxon>Pleosporales</taxon>
        <taxon>Pleosporineae</taxon>
        <taxon>Leptosphaeriaceae</taxon>
        <taxon>Plenodomus</taxon>
        <taxon>Plenodomus lingam/Leptosphaeria maculans species complex</taxon>
    </lineage>
</organism>
<keyword evidence="1" id="KW-0560">Oxidoreductase</keyword>